<dbReference type="RefSeq" id="WP_272744168.1">
    <property type="nucleotide sequence ID" value="NZ_JAQQKV010000001.1"/>
</dbReference>
<reference evidence="2 3" key="1">
    <citation type="submission" date="2023-01" db="EMBL/GenBank/DDBJ databases">
        <title>Novel species of the genus Asticcacaulis isolated from rivers.</title>
        <authorList>
            <person name="Lu H."/>
        </authorList>
    </citation>
    <scope>NUCLEOTIDE SEQUENCE [LARGE SCALE GENOMIC DNA]</scope>
    <source>
        <strain evidence="2 3">LKC15W</strain>
    </source>
</reference>
<feature type="transmembrane region" description="Helical" evidence="1">
    <location>
        <begin position="67"/>
        <end position="86"/>
    </location>
</feature>
<dbReference type="Proteomes" id="UP001218579">
    <property type="component" value="Unassembled WGS sequence"/>
</dbReference>
<feature type="transmembrane region" description="Helical" evidence="1">
    <location>
        <begin position="98"/>
        <end position="119"/>
    </location>
</feature>
<accession>A0ABT5HJR6</accession>
<dbReference type="InterPro" id="IPR006696">
    <property type="entry name" value="DUF423"/>
</dbReference>
<dbReference type="Pfam" id="PF04241">
    <property type="entry name" value="DUF423"/>
    <property type="match status" value="1"/>
</dbReference>
<keyword evidence="1" id="KW-0812">Transmembrane</keyword>
<keyword evidence="1" id="KW-0472">Membrane</keyword>
<evidence type="ECO:0000313" key="3">
    <source>
        <dbReference type="Proteomes" id="UP001218579"/>
    </source>
</evidence>
<gene>
    <name evidence="2" type="ORF">PQU98_06900</name>
</gene>
<feature type="transmembrane region" description="Helical" evidence="1">
    <location>
        <begin position="44"/>
        <end position="61"/>
    </location>
</feature>
<comment type="caution">
    <text evidence="2">The sequence shown here is derived from an EMBL/GenBank/DDBJ whole genome shotgun (WGS) entry which is preliminary data.</text>
</comment>
<proteinExistence type="predicted"/>
<organism evidence="2 3">
    <name type="scientific">Asticcacaulis machinosus</name>
    <dbReference type="NCBI Taxonomy" id="2984211"/>
    <lineage>
        <taxon>Bacteria</taxon>
        <taxon>Pseudomonadati</taxon>
        <taxon>Pseudomonadota</taxon>
        <taxon>Alphaproteobacteria</taxon>
        <taxon>Caulobacterales</taxon>
        <taxon>Caulobacteraceae</taxon>
        <taxon>Asticcacaulis</taxon>
    </lineage>
</organism>
<feature type="transmembrane region" description="Helical" evidence="1">
    <location>
        <begin position="12"/>
        <end position="32"/>
    </location>
</feature>
<keyword evidence="3" id="KW-1185">Reference proteome</keyword>
<evidence type="ECO:0000256" key="1">
    <source>
        <dbReference type="SAM" id="Phobius"/>
    </source>
</evidence>
<sequence length="128" mass="13149">MTPIPTKGFDAMLLMIAGLWGLAGVMLLAAGAHADPRLTTAGSFLLFHAAAGMGLMGVPFMGPKLKLIAAFLLLAGAGLFAGDIVMRVTRGAGLLSMMAPVGGTLTMIGWLGVVVGAWLKLFEKPQNP</sequence>
<keyword evidence="1" id="KW-1133">Transmembrane helix</keyword>
<dbReference type="EMBL" id="JAQQKV010000001">
    <property type="protein sequence ID" value="MDC7675849.1"/>
    <property type="molecule type" value="Genomic_DNA"/>
</dbReference>
<protein>
    <submittedName>
        <fullName evidence="2">DUF423 domain-containing protein</fullName>
    </submittedName>
</protein>
<evidence type="ECO:0000313" key="2">
    <source>
        <dbReference type="EMBL" id="MDC7675849.1"/>
    </source>
</evidence>
<name>A0ABT5HJR6_9CAUL</name>